<organism evidence="1 2">
    <name type="scientific">Cucumis sativus</name>
    <name type="common">Cucumber</name>
    <dbReference type="NCBI Taxonomy" id="3659"/>
    <lineage>
        <taxon>Eukaryota</taxon>
        <taxon>Viridiplantae</taxon>
        <taxon>Streptophyta</taxon>
        <taxon>Embryophyta</taxon>
        <taxon>Tracheophyta</taxon>
        <taxon>Spermatophyta</taxon>
        <taxon>Magnoliopsida</taxon>
        <taxon>eudicotyledons</taxon>
        <taxon>Gunneridae</taxon>
        <taxon>Pentapetalae</taxon>
        <taxon>rosids</taxon>
        <taxon>fabids</taxon>
        <taxon>Cucurbitales</taxon>
        <taxon>Cucurbitaceae</taxon>
        <taxon>Benincaseae</taxon>
        <taxon>Cucumis</taxon>
    </lineage>
</organism>
<name>A0A0A0LWH9_CUCSA</name>
<reference evidence="1 2" key="2">
    <citation type="journal article" date="2009" name="PLoS ONE">
        <title>An integrated genetic and cytogenetic map of the cucumber genome.</title>
        <authorList>
            <person name="Ren Y."/>
            <person name="Zhang Z."/>
            <person name="Liu J."/>
            <person name="Staub J.E."/>
            <person name="Han Y."/>
            <person name="Cheng Z."/>
            <person name="Li X."/>
            <person name="Lu J."/>
            <person name="Miao H."/>
            <person name="Kang H."/>
            <person name="Xie B."/>
            <person name="Gu X."/>
            <person name="Wang X."/>
            <person name="Du Y."/>
            <person name="Jin W."/>
            <person name="Huang S."/>
        </authorList>
    </citation>
    <scope>NUCLEOTIDE SEQUENCE [LARGE SCALE GENOMIC DNA]</scope>
    <source>
        <strain evidence="2">cv. 9930</strain>
    </source>
</reference>
<gene>
    <name evidence="1" type="ORF">Csa_1G571800</name>
</gene>
<protein>
    <submittedName>
        <fullName evidence="1">Uncharacterized protein</fullName>
    </submittedName>
</protein>
<dbReference type="EMBL" id="CM002922">
    <property type="protein sequence ID" value="KGN66108.1"/>
    <property type="molecule type" value="Genomic_DNA"/>
</dbReference>
<reference evidence="1 2" key="3">
    <citation type="journal article" date="2010" name="BMC Genomics">
        <title>Transcriptome sequencing and comparative analysis of cucumber flowers with different sex types.</title>
        <authorList>
            <person name="Guo S."/>
            <person name="Zheng Y."/>
            <person name="Joung J.G."/>
            <person name="Liu S."/>
            <person name="Zhang Z."/>
            <person name="Crasta O.R."/>
            <person name="Sobral B.W."/>
            <person name="Xu Y."/>
            <person name="Huang S."/>
            <person name="Fei Z."/>
        </authorList>
    </citation>
    <scope>NUCLEOTIDE SEQUENCE [LARGE SCALE GENOMIC DNA]</scope>
    <source>
        <strain evidence="2">cv. 9930</strain>
    </source>
</reference>
<evidence type="ECO:0000313" key="1">
    <source>
        <dbReference type="EMBL" id="KGN66108.1"/>
    </source>
</evidence>
<sequence>MTQLEPIKQLNPKVTTKTKEIDSTYFAIRRQQDWRRMDDGGRQAGGAECLIVENFVRRIGVEGEMEKMEEFLEKGKLGEI</sequence>
<accession>A0A0A0LWH9</accession>
<keyword evidence="2" id="KW-1185">Reference proteome</keyword>
<dbReference type="AlphaFoldDB" id="A0A0A0LWH9"/>
<reference evidence="1 2" key="4">
    <citation type="journal article" date="2011" name="BMC Genomics">
        <title>RNA-Seq improves annotation of protein-coding genes in the cucumber genome.</title>
        <authorList>
            <person name="Li Z."/>
            <person name="Zhang Z."/>
            <person name="Yan P."/>
            <person name="Huang S."/>
            <person name="Fei Z."/>
            <person name="Lin K."/>
        </authorList>
    </citation>
    <scope>NUCLEOTIDE SEQUENCE [LARGE SCALE GENOMIC DNA]</scope>
    <source>
        <strain evidence="2">cv. 9930</strain>
    </source>
</reference>
<proteinExistence type="predicted"/>
<reference evidence="1 2" key="1">
    <citation type="journal article" date="2009" name="Nat. Genet.">
        <title>The genome of the cucumber, Cucumis sativus L.</title>
        <authorList>
            <person name="Huang S."/>
            <person name="Li R."/>
            <person name="Zhang Z."/>
            <person name="Li L."/>
            <person name="Gu X."/>
            <person name="Fan W."/>
            <person name="Lucas W.J."/>
            <person name="Wang X."/>
            <person name="Xie B."/>
            <person name="Ni P."/>
            <person name="Ren Y."/>
            <person name="Zhu H."/>
            <person name="Li J."/>
            <person name="Lin K."/>
            <person name="Jin W."/>
            <person name="Fei Z."/>
            <person name="Li G."/>
            <person name="Staub J."/>
            <person name="Kilian A."/>
            <person name="van der Vossen E.A."/>
            <person name="Wu Y."/>
            <person name="Guo J."/>
            <person name="He J."/>
            <person name="Jia Z."/>
            <person name="Ren Y."/>
            <person name="Tian G."/>
            <person name="Lu Y."/>
            <person name="Ruan J."/>
            <person name="Qian W."/>
            <person name="Wang M."/>
            <person name="Huang Q."/>
            <person name="Li B."/>
            <person name="Xuan Z."/>
            <person name="Cao J."/>
            <person name="Asan"/>
            <person name="Wu Z."/>
            <person name="Zhang J."/>
            <person name="Cai Q."/>
            <person name="Bai Y."/>
            <person name="Zhao B."/>
            <person name="Han Y."/>
            <person name="Li Y."/>
            <person name="Li X."/>
            <person name="Wang S."/>
            <person name="Shi Q."/>
            <person name="Liu S."/>
            <person name="Cho W.K."/>
            <person name="Kim J.Y."/>
            <person name="Xu Y."/>
            <person name="Heller-Uszynska K."/>
            <person name="Miao H."/>
            <person name="Cheng Z."/>
            <person name="Zhang S."/>
            <person name="Wu J."/>
            <person name="Yang Y."/>
            <person name="Kang H."/>
            <person name="Li M."/>
            <person name="Liang H."/>
            <person name="Ren X."/>
            <person name="Shi Z."/>
            <person name="Wen M."/>
            <person name="Jian M."/>
            <person name="Yang H."/>
            <person name="Zhang G."/>
            <person name="Yang Z."/>
            <person name="Chen R."/>
            <person name="Liu S."/>
            <person name="Li J."/>
            <person name="Ma L."/>
            <person name="Liu H."/>
            <person name="Zhou Y."/>
            <person name="Zhao J."/>
            <person name="Fang X."/>
            <person name="Li G."/>
            <person name="Fang L."/>
            <person name="Li Y."/>
            <person name="Liu D."/>
            <person name="Zheng H."/>
            <person name="Zhang Y."/>
            <person name="Qin N."/>
            <person name="Li Z."/>
            <person name="Yang G."/>
            <person name="Yang S."/>
            <person name="Bolund L."/>
            <person name="Kristiansen K."/>
            <person name="Zheng H."/>
            <person name="Li S."/>
            <person name="Zhang X."/>
            <person name="Yang H."/>
            <person name="Wang J."/>
            <person name="Sun R."/>
            <person name="Zhang B."/>
            <person name="Jiang S."/>
            <person name="Wang J."/>
            <person name="Du Y."/>
            <person name="Li S."/>
        </authorList>
    </citation>
    <scope>NUCLEOTIDE SEQUENCE [LARGE SCALE GENOMIC DNA]</scope>
    <source>
        <strain evidence="2">cv. 9930</strain>
    </source>
</reference>
<dbReference type="Proteomes" id="UP000029981">
    <property type="component" value="Chromosome 1"/>
</dbReference>
<evidence type="ECO:0000313" key="2">
    <source>
        <dbReference type="Proteomes" id="UP000029981"/>
    </source>
</evidence>
<dbReference type="Gramene" id="KGN66108">
    <property type="protein sequence ID" value="KGN66108"/>
    <property type="gene ID" value="Csa_1G571800"/>
</dbReference>